<dbReference type="Pfam" id="PF00230">
    <property type="entry name" value="MIP"/>
    <property type="match status" value="1"/>
</dbReference>
<feature type="transmembrane region" description="Helical" evidence="9">
    <location>
        <begin position="164"/>
        <end position="185"/>
    </location>
</feature>
<comment type="similarity">
    <text evidence="2 8">Belongs to the MIP/aquaporin (TC 1.A.8) family.</text>
</comment>
<dbReference type="EMBL" id="JAVREL010000015">
    <property type="protein sequence ID" value="MDT0345646.1"/>
    <property type="molecule type" value="Genomic_DNA"/>
</dbReference>
<feature type="transmembrane region" description="Helical" evidence="9">
    <location>
        <begin position="37"/>
        <end position="55"/>
    </location>
</feature>
<comment type="subcellular location">
    <subcellularLocation>
        <location evidence="1">Cell membrane</location>
        <topology evidence="1">Multi-pass membrane protein</topology>
    </subcellularLocation>
</comment>
<dbReference type="InterPro" id="IPR034294">
    <property type="entry name" value="Aquaporin_transptr"/>
</dbReference>
<dbReference type="InterPro" id="IPR022357">
    <property type="entry name" value="MIP_CS"/>
</dbReference>
<evidence type="ECO:0000256" key="4">
    <source>
        <dbReference type="ARBA" id="ARBA00022475"/>
    </source>
</evidence>
<keyword evidence="3 8" id="KW-0813">Transport</keyword>
<feature type="transmembrane region" description="Helical" evidence="9">
    <location>
        <begin position="84"/>
        <end position="107"/>
    </location>
</feature>
<dbReference type="PROSITE" id="PS00221">
    <property type="entry name" value="MIP"/>
    <property type="match status" value="1"/>
</dbReference>
<evidence type="ECO:0000256" key="6">
    <source>
        <dbReference type="ARBA" id="ARBA00022989"/>
    </source>
</evidence>
<comment type="caution">
    <text evidence="10">The sequence shown here is derived from an EMBL/GenBank/DDBJ whole genome shotgun (WGS) entry which is preliminary data.</text>
</comment>
<sequence length="248" mass="25707">MSTETEPQPLIAEFVGTLALVFFAVGAAVLAGEYIGSMGIALTFGFTLLGLAYALGPISGSQVNPAVTLGALLAGRMDLRTAGLYWAAQFLGAVVGAALLFLVAHQVPGLETSEAFGSNGYDDRSAVGISIGGAFVAETMLTFLLVFVWLSVTHDVAVKGFDGLPIGLTLAAVHLVGIPLTGTSVNPARSFGPALFAGGDALAQLWLFILAPLVGAALAVIVHRLVHPQPDEWLADWRRRRTSPGPAQ</sequence>
<keyword evidence="6 9" id="KW-1133">Transmembrane helix</keyword>
<proteinExistence type="inferred from homology"/>
<name>A0ABU2MVY1_9ACTN</name>
<keyword evidence="5 8" id="KW-0812">Transmembrane</keyword>
<evidence type="ECO:0000256" key="9">
    <source>
        <dbReference type="SAM" id="Phobius"/>
    </source>
</evidence>
<dbReference type="InterPro" id="IPR000425">
    <property type="entry name" value="MIP"/>
</dbReference>
<evidence type="ECO:0000313" key="10">
    <source>
        <dbReference type="EMBL" id="MDT0345646.1"/>
    </source>
</evidence>
<evidence type="ECO:0000256" key="7">
    <source>
        <dbReference type="ARBA" id="ARBA00023136"/>
    </source>
</evidence>
<dbReference type="Gene3D" id="1.20.1080.10">
    <property type="entry name" value="Glycerol uptake facilitator protein"/>
    <property type="match status" value="1"/>
</dbReference>
<feature type="transmembrane region" description="Helical" evidence="9">
    <location>
        <begin position="12"/>
        <end position="31"/>
    </location>
</feature>
<keyword evidence="7 9" id="KW-0472">Membrane</keyword>
<keyword evidence="11" id="KW-1185">Reference proteome</keyword>
<reference evidence="11" key="1">
    <citation type="submission" date="2023-07" db="EMBL/GenBank/DDBJ databases">
        <title>30 novel species of actinomycetes from the DSMZ collection.</title>
        <authorList>
            <person name="Nouioui I."/>
        </authorList>
    </citation>
    <scope>NUCLEOTIDE SEQUENCE [LARGE SCALE GENOMIC DNA]</scope>
    <source>
        <strain evidence="11">DSM 44938</strain>
    </source>
</reference>
<dbReference type="InterPro" id="IPR023271">
    <property type="entry name" value="Aquaporin-like"/>
</dbReference>
<evidence type="ECO:0000256" key="1">
    <source>
        <dbReference type="ARBA" id="ARBA00004651"/>
    </source>
</evidence>
<evidence type="ECO:0000313" key="11">
    <source>
        <dbReference type="Proteomes" id="UP001183246"/>
    </source>
</evidence>
<evidence type="ECO:0000256" key="8">
    <source>
        <dbReference type="RuleBase" id="RU000477"/>
    </source>
</evidence>
<evidence type="ECO:0000256" key="2">
    <source>
        <dbReference type="ARBA" id="ARBA00006175"/>
    </source>
</evidence>
<gene>
    <name evidence="10" type="ORF">RM590_24070</name>
</gene>
<dbReference type="PANTHER" id="PTHR19139">
    <property type="entry name" value="AQUAPORIN TRANSPORTER"/>
    <property type="match status" value="1"/>
</dbReference>
<dbReference type="PRINTS" id="PR00783">
    <property type="entry name" value="MINTRINSICP"/>
</dbReference>
<dbReference type="RefSeq" id="WP_311706778.1">
    <property type="nucleotide sequence ID" value="NZ_JAVREL010000015.1"/>
</dbReference>
<dbReference type="PANTHER" id="PTHR19139:SF199">
    <property type="entry name" value="MIP17260P"/>
    <property type="match status" value="1"/>
</dbReference>
<dbReference type="Proteomes" id="UP001183246">
    <property type="component" value="Unassembled WGS sequence"/>
</dbReference>
<feature type="transmembrane region" description="Helical" evidence="9">
    <location>
        <begin position="205"/>
        <end position="226"/>
    </location>
</feature>
<protein>
    <submittedName>
        <fullName evidence="10">Aquaporin</fullName>
    </submittedName>
</protein>
<feature type="transmembrane region" description="Helical" evidence="9">
    <location>
        <begin position="127"/>
        <end position="152"/>
    </location>
</feature>
<evidence type="ECO:0000256" key="5">
    <source>
        <dbReference type="ARBA" id="ARBA00022692"/>
    </source>
</evidence>
<evidence type="ECO:0000256" key="3">
    <source>
        <dbReference type="ARBA" id="ARBA00022448"/>
    </source>
</evidence>
<organism evidence="10 11">
    <name type="scientific">Streptomyces litchfieldiae</name>
    <dbReference type="NCBI Taxonomy" id="3075543"/>
    <lineage>
        <taxon>Bacteria</taxon>
        <taxon>Bacillati</taxon>
        <taxon>Actinomycetota</taxon>
        <taxon>Actinomycetes</taxon>
        <taxon>Kitasatosporales</taxon>
        <taxon>Streptomycetaceae</taxon>
        <taxon>Streptomyces</taxon>
    </lineage>
</organism>
<dbReference type="SUPFAM" id="SSF81338">
    <property type="entry name" value="Aquaporin-like"/>
    <property type="match status" value="1"/>
</dbReference>
<accession>A0ABU2MVY1</accession>
<keyword evidence="4" id="KW-1003">Cell membrane</keyword>